<evidence type="ECO:0000256" key="12">
    <source>
        <dbReference type="ARBA" id="ARBA00023656"/>
    </source>
</evidence>
<comment type="subcellular location">
    <subcellularLocation>
        <location evidence="13">Endoplasmic reticulum membrane</location>
        <topology evidence="13">Multi-pass membrane protein</topology>
    </subcellularLocation>
    <subcellularLocation>
        <location evidence="2">Membrane</location>
        <topology evidence="2">Multi-pass membrane protein</topology>
    </subcellularLocation>
</comment>
<dbReference type="Gene3D" id="1.20.120.1630">
    <property type="match status" value="1"/>
</dbReference>
<dbReference type="Proteomes" id="UP000502823">
    <property type="component" value="Unassembled WGS sequence"/>
</dbReference>
<sequence>MFRPYWNTQSSMCILCMILLYKSVLLGYQSLCKSKWSDTGGEIYAPKCGMCSLPPYPNYMPILLLCSRFDFTSFHLVEPLLPVCVEVFYKGLSVIAIYLPVAVRAAFLGFIFSVGLFVADLAPPSYHVLGWYMCFMSFFHYSEFLMIALTNPRTLSLDSFILNHSVEYGVAAVASWTEFLIERWLCPDLKEMNTVSLVGVLLCVGGEVLRKLAMFTAKTNFSHIVQSVHEEGHQLVTHGVYKYCRHPSYVGWFYWSIGTQLILVNPVCLVAYVVASWRFFNARVFMEESTLLNFFGDDYYQYQKQVSTGLPFIQGYKLEL</sequence>
<keyword evidence="8 13" id="KW-0812">Transmembrane</keyword>
<dbReference type="EC" id="2.1.1.100" evidence="4 13"/>
<evidence type="ECO:0000256" key="4">
    <source>
        <dbReference type="ARBA" id="ARBA00012151"/>
    </source>
</evidence>
<feature type="transmembrane region" description="Helical" evidence="13">
    <location>
        <begin position="12"/>
        <end position="31"/>
    </location>
</feature>
<dbReference type="GO" id="GO:0032259">
    <property type="term" value="P:methylation"/>
    <property type="evidence" value="ECO:0007669"/>
    <property type="project" value="UniProtKB-KW"/>
</dbReference>
<evidence type="ECO:0000256" key="1">
    <source>
        <dbReference type="ARBA" id="ARBA00001450"/>
    </source>
</evidence>
<dbReference type="Pfam" id="PF04140">
    <property type="entry name" value="ICMT"/>
    <property type="match status" value="1"/>
</dbReference>
<accession>A0A6L2PVA5</accession>
<dbReference type="InterPro" id="IPR025770">
    <property type="entry name" value="PPMT_MeTrfase"/>
</dbReference>
<comment type="function">
    <text evidence="11">Catalyzes the post-translational methylation of isoprenylated C-terminal cysteine residues.</text>
</comment>
<keyword evidence="6" id="KW-0808">Transferase</keyword>
<comment type="catalytic activity">
    <reaction evidence="1 13">
        <text>[protein]-C-terminal S-[(2E,6E)-farnesyl]-L-cysteine + S-adenosyl-L-methionine = [protein]-C-terminal S-[(2E,6E)-farnesyl]-L-cysteine methyl ester + S-adenosyl-L-homocysteine</text>
        <dbReference type="Rhea" id="RHEA:21672"/>
        <dbReference type="Rhea" id="RHEA-COMP:12125"/>
        <dbReference type="Rhea" id="RHEA-COMP:12126"/>
        <dbReference type="ChEBI" id="CHEBI:57856"/>
        <dbReference type="ChEBI" id="CHEBI:59789"/>
        <dbReference type="ChEBI" id="CHEBI:90510"/>
        <dbReference type="ChEBI" id="CHEBI:90511"/>
        <dbReference type="EC" id="2.1.1.100"/>
    </reaction>
</comment>
<dbReference type="InParanoid" id="A0A6L2PVA5"/>
<dbReference type="AlphaFoldDB" id="A0A6L2PVA5"/>
<organism evidence="14 15">
    <name type="scientific">Coptotermes formosanus</name>
    <name type="common">Formosan subterranean termite</name>
    <dbReference type="NCBI Taxonomy" id="36987"/>
    <lineage>
        <taxon>Eukaryota</taxon>
        <taxon>Metazoa</taxon>
        <taxon>Ecdysozoa</taxon>
        <taxon>Arthropoda</taxon>
        <taxon>Hexapoda</taxon>
        <taxon>Insecta</taxon>
        <taxon>Pterygota</taxon>
        <taxon>Neoptera</taxon>
        <taxon>Polyneoptera</taxon>
        <taxon>Dictyoptera</taxon>
        <taxon>Blattodea</taxon>
        <taxon>Blattoidea</taxon>
        <taxon>Termitoidae</taxon>
        <taxon>Rhinotermitidae</taxon>
        <taxon>Coptotermes</taxon>
    </lineage>
</organism>
<dbReference type="FunCoup" id="A0A6L2PVA5">
    <property type="interactions" value="584"/>
</dbReference>
<proteinExistence type="inferred from homology"/>
<feature type="transmembrane region" description="Helical" evidence="13">
    <location>
        <begin position="129"/>
        <end position="149"/>
    </location>
</feature>
<keyword evidence="9 13" id="KW-1133">Transmembrane helix</keyword>
<evidence type="ECO:0000256" key="2">
    <source>
        <dbReference type="ARBA" id="ARBA00004141"/>
    </source>
</evidence>
<evidence type="ECO:0000256" key="8">
    <source>
        <dbReference type="ARBA" id="ARBA00022692"/>
    </source>
</evidence>
<gene>
    <name evidence="14" type="ORF">Cfor_08285</name>
</gene>
<keyword evidence="13" id="KW-0256">Endoplasmic reticulum</keyword>
<dbReference type="InterPro" id="IPR007269">
    <property type="entry name" value="ICMT_MeTrfase"/>
</dbReference>
<evidence type="ECO:0000256" key="6">
    <source>
        <dbReference type="ARBA" id="ARBA00022679"/>
    </source>
</evidence>
<evidence type="ECO:0000256" key="11">
    <source>
        <dbReference type="ARBA" id="ARBA00023572"/>
    </source>
</evidence>
<evidence type="ECO:0000313" key="15">
    <source>
        <dbReference type="Proteomes" id="UP000502823"/>
    </source>
</evidence>
<dbReference type="EMBL" id="BLKM01000554">
    <property type="protein sequence ID" value="GFG35550.1"/>
    <property type="molecule type" value="Genomic_DNA"/>
</dbReference>
<evidence type="ECO:0000313" key="14">
    <source>
        <dbReference type="EMBL" id="GFG35550.1"/>
    </source>
</evidence>
<comment type="caution">
    <text evidence="14">The sequence shown here is derived from an EMBL/GenBank/DDBJ whole genome shotgun (WGS) entry which is preliminary data.</text>
</comment>
<evidence type="ECO:0000256" key="10">
    <source>
        <dbReference type="ARBA" id="ARBA00023136"/>
    </source>
</evidence>
<comment type="similarity">
    <text evidence="3 13">Belongs to the class VI-like SAM-binding methyltransferase superfamily. Isoprenylcysteine carboxyl methyltransferase family.</text>
</comment>
<evidence type="ECO:0000256" key="5">
    <source>
        <dbReference type="ARBA" id="ARBA00022603"/>
    </source>
</evidence>
<evidence type="ECO:0000256" key="3">
    <source>
        <dbReference type="ARBA" id="ARBA00009140"/>
    </source>
</evidence>
<evidence type="ECO:0000256" key="9">
    <source>
        <dbReference type="ARBA" id="ARBA00022989"/>
    </source>
</evidence>
<feature type="transmembrane region" description="Helical" evidence="13">
    <location>
        <begin position="252"/>
        <end position="275"/>
    </location>
</feature>
<name>A0A6L2PVA5_COPFO</name>
<dbReference type="GO" id="GO:0004671">
    <property type="term" value="F:protein C-terminal S-isoprenylcysteine carboxyl O-methyltransferase activity"/>
    <property type="evidence" value="ECO:0007669"/>
    <property type="project" value="UniProtKB-EC"/>
</dbReference>
<keyword evidence="5 13" id="KW-0489">Methyltransferase</keyword>
<feature type="transmembrane region" description="Helical" evidence="13">
    <location>
        <begin position="95"/>
        <end position="117"/>
    </location>
</feature>
<keyword evidence="7 13" id="KW-0949">S-adenosyl-L-methionine</keyword>
<dbReference type="PROSITE" id="PS51564">
    <property type="entry name" value="SAM_ICMT"/>
    <property type="match status" value="1"/>
</dbReference>
<evidence type="ECO:0000256" key="7">
    <source>
        <dbReference type="ARBA" id="ARBA00022691"/>
    </source>
</evidence>
<dbReference type="OrthoDB" id="422086at2759"/>
<protein>
    <recommendedName>
        <fullName evidence="12 13">Protein-S-isoprenylcysteine O-methyltransferase</fullName>
        <ecNumber evidence="4 13">2.1.1.100</ecNumber>
    </recommendedName>
</protein>
<reference evidence="15" key="1">
    <citation type="submission" date="2020-01" db="EMBL/GenBank/DDBJ databases">
        <title>Draft genome sequence of the Termite Coptotermes fromosanus.</title>
        <authorList>
            <person name="Itakura S."/>
            <person name="Yosikawa Y."/>
            <person name="Umezawa K."/>
        </authorList>
    </citation>
    <scope>NUCLEOTIDE SEQUENCE [LARGE SCALE GENOMIC DNA]</scope>
</reference>
<dbReference type="PANTHER" id="PTHR12714">
    <property type="entry name" value="PROTEIN-S ISOPRENYLCYSTEINE O-METHYLTRANSFERASE"/>
    <property type="match status" value="1"/>
</dbReference>
<dbReference type="PANTHER" id="PTHR12714:SF9">
    <property type="entry name" value="PROTEIN-S-ISOPRENYLCYSTEINE O-METHYLTRANSFERASE"/>
    <property type="match status" value="1"/>
</dbReference>
<keyword evidence="15" id="KW-1185">Reference proteome</keyword>
<keyword evidence="10 13" id="KW-0472">Membrane</keyword>
<evidence type="ECO:0000256" key="13">
    <source>
        <dbReference type="RuleBase" id="RU362022"/>
    </source>
</evidence>
<dbReference type="GO" id="GO:0005789">
    <property type="term" value="C:endoplasmic reticulum membrane"/>
    <property type="evidence" value="ECO:0007669"/>
    <property type="project" value="UniProtKB-SubCell"/>
</dbReference>